<dbReference type="PANTHER" id="PTHR44068:SF11">
    <property type="entry name" value="GERANYL DIPHOSPHATE 2-C-METHYLTRANSFERASE"/>
    <property type="match status" value="1"/>
</dbReference>
<protein>
    <submittedName>
        <fullName evidence="7">Methylase involved in ubiquinone/menaquinone biosynthesis</fullName>
    </submittedName>
</protein>
<dbReference type="OrthoDB" id="529208at2"/>
<keyword evidence="2 7" id="KW-0489">Methyltransferase</keyword>
<dbReference type="Pfam" id="PF08241">
    <property type="entry name" value="Methyltransf_11"/>
    <property type="match status" value="1"/>
</dbReference>
<dbReference type="Gene3D" id="3.40.50.150">
    <property type="entry name" value="Vaccinia Virus protein VP39"/>
    <property type="match status" value="1"/>
</dbReference>
<dbReference type="RefSeq" id="WP_008188109.1">
    <property type="nucleotide sequence ID" value="NZ_GL890956.1"/>
</dbReference>
<feature type="domain" description="Methyltransferase type 11" evidence="6">
    <location>
        <begin position="72"/>
        <end position="169"/>
    </location>
</feature>
<evidence type="ECO:0000256" key="3">
    <source>
        <dbReference type="ARBA" id="ARBA00022679"/>
    </source>
</evidence>
<dbReference type="InterPro" id="IPR029063">
    <property type="entry name" value="SAM-dependent_MTases_sf"/>
</dbReference>
<comment type="similarity">
    <text evidence="1">Belongs to the methyltransferase superfamily.</text>
</comment>
<dbReference type="FunFam" id="3.40.50.150:FF:000461">
    <property type="entry name" value="Sarcosine/dimethylglycine N-methyltransferase"/>
    <property type="match status" value="1"/>
</dbReference>
<evidence type="ECO:0000313" key="7">
    <source>
        <dbReference type="EMBL" id="EGJ30231.1"/>
    </source>
</evidence>
<comment type="pathway">
    <text evidence="5">Amine and polyamine biosynthesis; betaine biosynthesis via glycine pathway; betaine from glycine: step 3/3.</text>
</comment>
<dbReference type="Proteomes" id="UP000003959">
    <property type="component" value="Unassembled WGS sequence"/>
</dbReference>
<evidence type="ECO:0000256" key="2">
    <source>
        <dbReference type="ARBA" id="ARBA00022603"/>
    </source>
</evidence>
<dbReference type="GO" id="GO:0052729">
    <property type="term" value="F:dimethylglycine N-methyltransferase activity"/>
    <property type="evidence" value="ECO:0007669"/>
    <property type="project" value="UniProtKB-ARBA"/>
</dbReference>
<evidence type="ECO:0000256" key="4">
    <source>
        <dbReference type="ARBA" id="ARBA00022691"/>
    </source>
</evidence>
<dbReference type="GO" id="GO:0019286">
    <property type="term" value="P:glycine betaine biosynthetic process from glycine"/>
    <property type="evidence" value="ECO:0007669"/>
    <property type="project" value="UniProtKB-ARBA"/>
</dbReference>
<name>F4XYU0_9CYAN</name>
<evidence type="ECO:0000313" key="8">
    <source>
        <dbReference type="Proteomes" id="UP000003959"/>
    </source>
</evidence>
<dbReference type="HOGENOM" id="CLU_039068_6_2_3"/>
<gene>
    <name evidence="7" type="ORF">LYNGBM3L_53470</name>
</gene>
<dbReference type="InterPro" id="IPR013216">
    <property type="entry name" value="Methyltransf_11"/>
</dbReference>
<accession>F4XYU0</accession>
<dbReference type="AlphaFoldDB" id="F4XYU0"/>
<dbReference type="SUPFAM" id="SSF53335">
    <property type="entry name" value="S-adenosyl-L-methionine-dependent methyltransferases"/>
    <property type="match status" value="1"/>
</dbReference>
<dbReference type="EMBL" id="GL890956">
    <property type="protein sequence ID" value="EGJ30231.1"/>
    <property type="molecule type" value="Genomic_DNA"/>
</dbReference>
<evidence type="ECO:0000256" key="5">
    <source>
        <dbReference type="ARBA" id="ARBA00060542"/>
    </source>
</evidence>
<keyword evidence="4" id="KW-0949">S-adenosyl-L-methionine</keyword>
<organism evidence="7 8">
    <name type="scientific">Moorena producens 3L</name>
    <dbReference type="NCBI Taxonomy" id="489825"/>
    <lineage>
        <taxon>Bacteria</taxon>
        <taxon>Bacillati</taxon>
        <taxon>Cyanobacteriota</taxon>
        <taxon>Cyanophyceae</taxon>
        <taxon>Coleofasciculales</taxon>
        <taxon>Coleofasciculaceae</taxon>
        <taxon>Moorena</taxon>
    </lineage>
</organism>
<dbReference type="eggNOG" id="COG2230">
    <property type="taxonomic scope" value="Bacteria"/>
</dbReference>
<evidence type="ECO:0000256" key="1">
    <source>
        <dbReference type="ARBA" id="ARBA00008361"/>
    </source>
</evidence>
<reference evidence="8" key="1">
    <citation type="journal article" date="2011" name="Proc. Natl. Acad. Sci. U.S.A.">
        <title>Genomic insights into the physiology and ecology of the marine filamentous cyanobacterium Lyngbya majuscula.</title>
        <authorList>
            <person name="Jones A.C."/>
            <person name="Monroe E.A."/>
            <person name="Podell S."/>
            <person name="Hess W.R."/>
            <person name="Klages S."/>
            <person name="Esquenazi E."/>
            <person name="Niessen S."/>
            <person name="Hoover H."/>
            <person name="Rothmann M."/>
            <person name="Lasken R.S."/>
            <person name="Yates J.R.III."/>
            <person name="Reinhardt R."/>
            <person name="Kube M."/>
            <person name="Burkart M.D."/>
            <person name="Allen E.E."/>
            <person name="Dorrestein P.C."/>
            <person name="Gerwick W.H."/>
            <person name="Gerwick L."/>
        </authorList>
    </citation>
    <scope>NUCLEOTIDE SEQUENCE [LARGE SCALE GENOMIC DNA]</scope>
    <source>
        <strain evidence="8">3L</strain>
    </source>
</reference>
<keyword evidence="7" id="KW-0830">Ubiquinone</keyword>
<dbReference type="GO" id="GO:0032259">
    <property type="term" value="P:methylation"/>
    <property type="evidence" value="ECO:0007669"/>
    <property type="project" value="UniProtKB-KW"/>
</dbReference>
<keyword evidence="8" id="KW-1185">Reference proteome</keyword>
<proteinExistence type="inferred from homology"/>
<dbReference type="CDD" id="cd02440">
    <property type="entry name" value="AdoMet_MTases"/>
    <property type="match status" value="1"/>
</dbReference>
<evidence type="ECO:0000259" key="6">
    <source>
        <dbReference type="Pfam" id="PF08241"/>
    </source>
</evidence>
<dbReference type="InterPro" id="IPR050447">
    <property type="entry name" value="Erg6_SMT_methyltransf"/>
</dbReference>
<dbReference type="PANTHER" id="PTHR44068">
    <property type="entry name" value="ZGC:194242"/>
    <property type="match status" value="1"/>
</dbReference>
<sequence>MDSCYSEAVQIAETYYNNIETDRIYKMIWGGEHIHFGIYLEPDDSILEASQRIVNMMATMLQQIGENSQVIDLGAGYGGTARYLAKKYGCFVSCLNLSELQNQRNLEMNQAQNLNHRIEVKQGNFENIPHDDRSFDIVWSQDSMVHSGNRRQVLSEIRRILKPGGELIFTDTLRNHDCSPEKLQPAFNRLQIKDAGSFHFYKKTLQELGFEEIQVIDLSRHVSTHYIRFRDEILKRYEEIIEQISKEAIDKTLKSIEPWINFYQEGDMQWGGFHYCLSNN</sequence>
<keyword evidence="3" id="KW-0808">Transferase</keyword>